<dbReference type="PANTHER" id="PTHR43760">
    <property type="entry name" value="ENDORIBONUCLEASE-RELATED"/>
    <property type="match status" value="1"/>
</dbReference>
<protein>
    <submittedName>
        <fullName evidence="2">Endoribonuclease L-PSP (Modular protein)</fullName>
    </submittedName>
</protein>
<accession>E6QK01</accession>
<dbReference type="AlphaFoldDB" id="E6QK01"/>
<gene>
    <name evidence="2" type="ORF">CARN6_0920</name>
</gene>
<evidence type="ECO:0000259" key="1">
    <source>
        <dbReference type="Pfam" id="PF14588"/>
    </source>
</evidence>
<feature type="domain" description="Endoribonuclease L-PSP/chorismate mutase-like" evidence="1">
    <location>
        <begin position="34"/>
        <end position="172"/>
    </location>
</feature>
<dbReference type="InterPro" id="IPR013813">
    <property type="entry name" value="Endoribo_LPSP/chorism_mut-like"/>
</dbReference>
<dbReference type="EMBL" id="CABQ01000106">
    <property type="protein sequence ID" value="CBI07568.1"/>
    <property type="molecule type" value="Genomic_DNA"/>
</dbReference>
<proteinExistence type="predicted"/>
<organism evidence="2">
    <name type="scientific">mine drainage metagenome</name>
    <dbReference type="NCBI Taxonomy" id="410659"/>
    <lineage>
        <taxon>unclassified sequences</taxon>
        <taxon>metagenomes</taxon>
        <taxon>ecological metagenomes</taxon>
    </lineage>
</organism>
<reference evidence="2" key="1">
    <citation type="submission" date="2009-10" db="EMBL/GenBank/DDBJ databases">
        <title>Diversity of trophic interactions inside an arsenic-rich microbial ecosystem.</title>
        <authorList>
            <person name="Bertin P.N."/>
            <person name="Heinrich-Salmeron A."/>
            <person name="Pelletier E."/>
            <person name="Goulhen-Chollet F."/>
            <person name="Arsene-Ploetze F."/>
            <person name="Gallien S."/>
            <person name="Calteau A."/>
            <person name="Vallenet D."/>
            <person name="Casiot C."/>
            <person name="Chane-Woon-Ming B."/>
            <person name="Giloteaux L."/>
            <person name="Barakat M."/>
            <person name="Bonnefoy V."/>
            <person name="Bruneel O."/>
            <person name="Chandler M."/>
            <person name="Cleiss J."/>
            <person name="Duran R."/>
            <person name="Elbaz-Poulichet F."/>
            <person name="Fonknechten N."/>
            <person name="Lauga B."/>
            <person name="Mornico D."/>
            <person name="Ortet P."/>
            <person name="Schaeffer C."/>
            <person name="Siguier P."/>
            <person name="Alexander Thil Smith A."/>
            <person name="Van Dorsselaer A."/>
            <person name="Weissenbach J."/>
            <person name="Medigue C."/>
            <person name="Le Paslier D."/>
        </authorList>
    </citation>
    <scope>NUCLEOTIDE SEQUENCE</scope>
</reference>
<evidence type="ECO:0000313" key="2">
    <source>
        <dbReference type="EMBL" id="CBI07568.1"/>
    </source>
</evidence>
<dbReference type="Gene3D" id="3.30.1330.40">
    <property type="entry name" value="RutC-like"/>
    <property type="match status" value="1"/>
</dbReference>
<sequence>MAYRTVNIFRIKEKIARGFALFAAMLKSTEMNCEEKLAASGLKLPAPPTPGGNYRSAKRVGDLVYLAGAISANSSGIMTGTVGLDRTVTDGYRAAQACALTQLSVLKHELGTLDVIAEIISVNGYVNAVPGFEESPAVINGASDLLVTLLGEAGKHVRAAVGVCALPRNALVELQMTVRIEPQAALEKQ</sequence>
<dbReference type="InterPro" id="IPR035959">
    <property type="entry name" value="RutC-like_sf"/>
</dbReference>
<comment type="caution">
    <text evidence="2">The sequence shown here is derived from an EMBL/GenBank/DDBJ whole genome shotgun (WGS) entry which is preliminary data.</text>
</comment>
<dbReference type="CDD" id="cd02199">
    <property type="entry name" value="YjgF_YER057c_UK114_like_1"/>
    <property type="match status" value="1"/>
</dbReference>
<name>E6QK01_9ZZZZ</name>
<dbReference type="PANTHER" id="PTHR43760:SF1">
    <property type="entry name" value="ENDORIBONUCLEASE L-PSP_CHORISMATE MUTASE-LIKE DOMAIN-CONTAINING PROTEIN"/>
    <property type="match status" value="1"/>
</dbReference>
<dbReference type="SUPFAM" id="SSF55298">
    <property type="entry name" value="YjgF-like"/>
    <property type="match status" value="1"/>
</dbReference>
<dbReference type="Pfam" id="PF14588">
    <property type="entry name" value="YjgF_endoribonc"/>
    <property type="match status" value="1"/>
</dbReference>